<protein>
    <submittedName>
        <fullName evidence="2">Uncharacterized protein</fullName>
    </submittedName>
</protein>
<feature type="transmembrane region" description="Helical" evidence="1">
    <location>
        <begin position="16"/>
        <end position="41"/>
    </location>
</feature>
<keyword evidence="3" id="KW-1185">Reference proteome</keyword>
<organism evidence="2 3">
    <name type="scientific">Canavalia gladiata</name>
    <name type="common">Sword bean</name>
    <name type="synonym">Dolichos gladiatus</name>
    <dbReference type="NCBI Taxonomy" id="3824"/>
    <lineage>
        <taxon>Eukaryota</taxon>
        <taxon>Viridiplantae</taxon>
        <taxon>Streptophyta</taxon>
        <taxon>Embryophyta</taxon>
        <taxon>Tracheophyta</taxon>
        <taxon>Spermatophyta</taxon>
        <taxon>Magnoliopsida</taxon>
        <taxon>eudicotyledons</taxon>
        <taxon>Gunneridae</taxon>
        <taxon>Pentapetalae</taxon>
        <taxon>rosids</taxon>
        <taxon>fabids</taxon>
        <taxon>Fabales</taxon>
        <taxon>Fabaceae</taxon>
        <taxon>Papilionoideae</taxon>
        <taxon>50 kb inversion clade</taxon>
        <taxon>NPAAA clade</taxon>
        <taxon>indigoferoid/millettioid clade</taxon>
        <taxon>Phaseoleae</taxon>
        <taxon>Canavalia</taxon>
    </lineage>
</organism>
<gene>
    <name evidence="2" type="ORF">VNO77_41859</name>
</gene>
<keyword evidence="1" id="KW-0812">Transmembrane</keyword>
<sequence>MWLNLPWVPRFGAAGVFFWPSCISDAAITTLMVLGFLFGWLERWLAFCGGAGCVLCYRGDRLWLFPREGMTPTSISDSGYALSWWGMDHGNRIGKVYISENASFSCTWSFIVWCPECILKWLSGLAFPFFCKDTQATLDAPFPRIRECHQGGYFPVSLHHDQVIYRANHSGKLTTCLLPTLPQVYSMNVQLHLERFLFNHTKRIENRFRKTNLLEDQRESHPRILLARFDPLLFANGQRNGISGIVPPPTHSLEPRDSSPLAAVLSERRRLLSLNF</sequence>
<evidence type="ECO:0000313" key="3">
    <source>
        <dbReference type="Proteomes" id="UP001367508"/>
    </source>
</evidence>
<proteinExistence type="predicted"/>
<dbReference type="Proteomes" id="UP001367508">
    <property type="component" value="Unassembled WGS sequence"/>
</dbReference>
<keyword evidence="1" id="KW-1133">Transmembrane helix</keyword>
<keyword evidence="1" id="KW-0472">Membrane</keyword>
<dbReference type="AlphaFoldDB" id="A0AAN9K283"/>
<name>A0AAN9K283_CANGL</name>
<evidence type="ECO:0000313" key="2">
    <source>
        <dbReference type="EMBL" id="KAK7308257.1"/>
    </source>
</evidence>
<reference evidence="2 3" key="1">
    <citation type="submission" date="2024-01" db="EMBL/GenBank/DDBJ databases">
        <title>The genomes of 5 underutilized Papilionoideae crops provide insights into root nodulation and disease resistanc.</title>
        <authorList>
            <person name="Jiang F."/>
        </authorList>
    </citation>
    <scope>NUCLEOTIDE SEQUENCE [LARGE SCALE GENOMIC DNA]</scope>
    <source>
        <strain evidence="2">LVBAO_FW01</strain>
        <tissue evidence="2">Leaves</tissue>
    </source>
</reference>
<dbReference type="EMBL" id="JAYMYQ010000010">
    <property type="protein sequence ID" value="KAK7308257.1"/>
    <property type="molecule type" value="Genomic_DNA"/>
</dbReference>
<evidence type="ECO:0000256" key="1">
    <source>
        <dbReference type="SAM" id="Phobius"/>
    </source>
</evidence>
<accession>A0AAN9K283</accession>
<comment type="caution">
    <text evidence="2">The sequence shown here is derived from an EMBL/GenBank/DDBJ whole genome shotgun (WGS) entry which is preliminary data.</text>
</comment>